<dbReference type="GO" id="GO:0003677">
    <property type="term" value="F:DNA binding"/>
    <property type="evidence" value="ECO:0007669"/>
    <property type="project" value="UniProtKB-KW"/>
</dbReference>
<sequence length="98" mass="10762">MTRGESVYNCTYILYKNIEDIHMTTVSINELGSNLPEYLKSAQQGNRIDVTSEGISLATVGPPASPGNVARARLRELAETAVIHDVVSPIRESWNAME</sequence>
<keyword evidence="2" id="KW-0238">DNA-binding</keyword>
<accession>A0A450TQQ8</accession>
<evidence type="ECO:0000313" key="1">
    <source>
        <dbReference type="EMBL" id="VFJ64937.1"/>
    </source>
</evidence>
<name>A0A450TQQ8_9GAMM</name>
<dbReference type="EMBL" id="CAADEY010000123">
    <property type="protein sequence ID" value="VFJ64937.1"/>
    <property type="molecule type" value="Genomic_DNA"/>
</dbReference>
<organism evidence="2">
    <name type="scientific">Candidatus Kentrum sp. DK</name>
    <dbReference type="NCBI Taxonomy" id="2126562"/>
    <lineage>
        <taxon>Bacteria</taxon>
        <taxon>Pseudomonadati</taxon>
        <taxon>Pseudomonadota</taxon>
        <taxon>Gammaproteobacteria</taxon>
        <taxon>Candidatus Kentrum</taxon>
    </lineage>
</organism>
<evidence type="ECO:0000313" key="2">
    <source>
        <dbReference type="EMBL" id="VFJ70394.1"/>
    </source>
</evidence>
<reference evidence="2" key="1">
    <citation type="submission" date="2019-02" db="EMBL/GenBank/DDBJ databases">
        <authorList>
            <person name="Gruber-Vodicka R. H."/>
            <person name="Seah K. B. B."/>
        </authorList>
    </citation>
    <scope>NUCLEOTIDE SEQUENCE</scope>
    <source>
        <strain evidence="1">BECK_DK161</strain>
        <strain evidence="2">BECK_DK47</strain>
    </source>
</reference>
<proteinExistence type="predicted"/>
<gene>
    <name evidence="2" type="ORF">BECKDK2373B_GA0170837_12813</name>
    <name evidence="1" type="ORF">BECKDK2373C_GA0170839_112312</name>
</gene>
<dbReference type="EMBL" id="CAADEX010000281">
    <property type="protein sequence ID" value="VFJ70394.1"/>
    <property type="molecule type" value="Genomic_DNA"/>
</dbReference>
<protein>
    <submittedName>
        <fullName evidence="2">Antitoxin component of toxin-antitoxin stability system, DNA-binding transcriptional repressor</fullName>
    </submittedName>
</protein>
<dbReference type="AlphaFoldDB" id="A0A450TQQ8"/>